<dbReference type="Proteomes" id="UP001209885">
    <property type="component" value="Unassembled WGS sequence"/>
</dbReference>
<accession>A0ABT3RUR9</accession>
<evidence type="ECO:0000256" key="3">
    <source>
        <dbReference type="ARBA" id="ARBA00023004"/>
    </source>
</evidence>
<keyword evidence="2 4" id="KW-0479">Metal-binding</keyword>
<organism evidence="6 7">
    <name type="scientific">Mangrovivirga halotolerans</name>
    <dbReference type="NCBI Taxonomy" id="2993936"/>
    <lineage>
        <taxon>Bacteria</taxon>
        <taxon>Pseudomonadati</taxon>
        <taxon>Bacteroidota</taxon>
        <taxon>Cytophagia</taxon>
        <taxon>Cytophagales</taxon>
        <taxon>Mangrovivirgaceae</taxon>
        <taxon>Mangrovivirga</taxon>
    </lineage>
</organism>
<dbReference type="InterPro" id="IPR051459">
    <property type="entry name" value="Cytochrome_c-type_DH"/>
</dbReference>
<keyword evidence="7" id="KW-1185">Reference proteome</keyword>
<evidence type="ECO:0000259" key="5">
    <source>
        <dbReference type="PROSITE" id="PS51007"/>
    </source>
</evidence>
<dbReference type="InterPro" id="IPR009056">
    <property type="entry name" value="Cyt_c-like_dom"/>
</dbReference>
<dbReference type="InterPro" id="IPR036909">
    <property type="entry name" value="Cyt_c-like_dom_sf"/>
</dbReference>
<name>A0ABT3RUR9_9BACT</name>
<reference evidence="6 7" key="1">
    <citation type="submission" date="2022-11" db="EMBL/GenBank/DDBJ databases">
        <title>The characterization of three novel Bacteroidetes species and genomic analysis of their roles in tidal elemental geochemical cycles.</title>
        <authorList>
            <person name="Ma K."/>
        </authorList>
    </citation>
    <scope>NUCLEOTIDE SEQUENCE [LARGE SCALE GENOMIC DNA]</scope>
    <source>
        <strain evidence="6 7">M17</strain>
    </source>
</reference>
<dbReference type="Gene3D" id="1.10.760.10">
    <property type="entry name" value="Cytochrome c-like domain"/>
    <property type="match status" value="1"/>
</dbReference>
<sequence>MSQRKPNVVIFGLALCISIIACNSNKEDNASIVESLEPLVTETFNPVERGEYLVSTNGCHDCHSPKIFTEEGVKVDPDRELSGHPSNEKLPPYDEETARGYVLFSAGLTSATGPWGTSFAANLTPDETGLGNWTEEQFLTCIKKGLLKGMEGSRPLLPPMPWEHYKNFTDEDLKSIFAYLQSRKPVSNIVPDPIPPKGK</sequence>
<protein>
    <submittedName>
        <fullName evidence="6">Diheme cytochrome c-553</fullName>
    </submittedName>
</protein>
<feature type="domain" description="Cytochrome c" evidence="5">
    <location>
        <begin position="45"/>
        <end position="184"/>
    </location>
</feature>
<keyword evidence="1 4" id="KW-0349">Heme</keyword>
<gene>
    <name evidence="6" type="ORF">OO013_16720</name>
</gene>
<evidence type="ECO:0000256" key="2">
    <source>
        <dbReference type="ARBA" id="ARBA00022723"/>
    </source>
</evidence>
<dbReference type="PANTHER" id="PTHR35008:SF4">
    <property type="entry name" value="BLL4482 PROTEIN"/>
    <property type="match status" value="1"/>
</dbReference>
<evidence type="ECO:0000256" key="4">
    <source>
        <dbReference type="PROSITE-ProRule" id="PRU00433"/>
    </source>
</evidence>
<keyword evidence="3 4" id="KW-0408">Iron</keyword>
<dbReference type="RefSeq" id="WP_266058121.1">
    <property type="nucleotide sequence ID" value="NZ_JAPFQN010000010.1"/>
</dbReference>
<evidence type="ECO:0000313" key="6">
    <source>
        <dbReference type="EMBL" id="MCX2745526.1"/>
    </source>
</evidence>
<dbReference type="PROSITE" id="PS51257">
    <property type="entry name" value="PROKAR_LIPOPROTEIN"/>
    <property type="match status" value="1"/>
</dbReference>
<comment type="caution">
    <text evidence="6">The sequence shown here is derived from an EMBL/GenBank/DDBJ whole genome shotgun (WGS) entry which is preliminary data.</text>
</comment>
<dbReference type="EMBL" id="JAPFQN010000010">
    <property type="protein sequence ID" value="MCX2745526.1"/>
    <property type="molecule type" value="Genomic_DNA"/>
</dbReference>
<proteinExistence type="predicted"/>
<dbReference type="SUPFAM" id="SSF46626">
    <property type="entry name" value="Cytochrome c"/>
    <property type="match status" value="1"/>
</dbReference>
<dbReference type="PROSITE" id="PS51007">
    <property type="entry name" value="CYTC"/>
    <property type="match status" value="1"/>
</dbReference>
<evidence type="ECO:0000313" key="7">
    <source>
        <dbReference type="Proteomes" id="UP001209885"/>
    </source>
</evidence>
<dbReference type="PANTHER" id="PTHR35008">
    <property type="entry name" value="BLL4482 PROTEIN-RELATED"/>
    <property type="match status" value="1"/>
</dbReference>
<evidence type="ECO:0000256" key="1">
    <source>
        <dbReference type="ARBA" id="ARBA00022617"/>
    </source>
</evidence>